<dbReference type="UniPathway" id="UPA00275"/>
<dbReference type="AlphaFoldDB" id="A0A2A2HBK9"/>
<reference evidence="12 14" key="1">
    <citation type="submission" date="2016-04" db="EMBL/GenBank/DDBJ databases">
        <title>Genome sequence of Methanosphaera cuniculi DSM 4103.</title>
        <authorList>
            <person name="Poehlein A."/>
            <person name="Seedorf H."/>
            <person name="Daniel R."/>
        </authorList>
    </citation>
    <scope>NUCLEOTIDE SEQUENCE [LARGE SCALE GENOMIC DNA]</scope>
    <source>
        <strain evidence="12 14">DSM 4103</strain>
    </source>
</reference>
<dbReference type="PANTHER" id="PTHR38011">
    <property type="entry name" value="DIHYDROFOLATE REDUCTASE FAMILY PROTEIN (AFU_ORTHOLOGUE AFUA_8G06820)"/>
    <property type="match status" value="1"/>
</dbReference>
<evidence type="ECO:0000256" key="5">
    <source>
        <dbReference type="ARBA" id="ARBA00022857"/>
    </source>
</evidence>
<evidence type="ECO:0000256" key="7">
    <source>
        <dbReference type="ARBA" id="ARBA00047550"/>
    </source>
</evidence>
<keyword evidence="6 12" id="KW-0560">Oxidoreductase</keyword>
<comment type="catalytic activity">
    <reaction evidence="8">
        <text>2,5-diamino-6-(1-D-ribitylamino)pyrimidin-4(3H)-one 5'-phosphate + NADP(+) = 2,5-diamino-6-(1-D-ribosylamino)pyrimidin-4(3H)-one 5'-phosphate + NADPH + H(+)</text>
        <dbReference type="Rhea" id="RHEA:27278"/>
        <dbReference type="ChEBI" id="CHEBI:15378"/>
        <dbReference type="ChEBI" id="CHEBI:57783"/>
        <dbReference type="ChEBI" id="CHEBI:58349"/>
        <dbReference type="ChEBI" id="CHEBI:58890"/>
        <dbReference type="ChEBI" id="CHEBI:59545"/>
        <dbReference type="EC" id="1.1.1.302"/>
    </reaction>
</comment>
<keyword evidence="13" id="KW-1185">Reference proteome</keyword>
<dbReference type="InterPro" id="IPR006401">
    <property type="entry name" value="Rib_reduct_arc"/>
</dbReference>
<dbReference type="GO" id="GO:0009231">
    <property type="term" value="P:riboflavin biosynthetic process"/>
    <property type="evidence" value="ECO:0007669"/>
    <property type="project" value="UniProtKB-UniPathway"/>
</dbReference>
<comment type="catalytic activity">
    <reaction evidence="7">
        <text>2,5-diamino-6-(1-D-ribitylamino)pyrimidin-4(3H)-one 5'-phosphate + NAD(+) = 2,5-diamino-6-(1-D-ribosylamino)pyrimidin-4(3H)-one 5'-phosphate + NADH + H(+)</text>
        <dbReference type="Rhea" id="RHEA:27274"/>
        <dbReference type="ChEBI" id="CHEBI:15378"/>
        <dbReference type="ChEBI" id="CHEBI:57540"/>
        <dbReference type="ChEBI" id="CHEBI:57945"/>
        <dbReference type="ChEBI" id="CHEBI:58890"/>
        <dbReference type="ChEBI" id="CHEBI:59545"/>
        <dbReference type="EC" id="1.1.1.302"/>
    </reaction>
</comment>
<dbReference type="InterPro" id="IPR024072">
    <property type="entry name" value="DHFR-like_dom_sf"/>
</dbReference>
<accession>A0A2A2HBK9</accession>
<evidence type="ECO:0000256" key="3">
    <source>
        <dbReference type="ARBA" id="ARBA00011738"/>
    </source>
</evidence>
<dbReference type="InterPro" id="IPR002734">
    <property type="entry name" value="RibDG_C"/>
</dbReference>
<comment type="pathway">
    <text evidence="1">Cofactor biosynthesis; riboflavin biosynthesis.</text>
</comment>
<dbReference type="OrthoDB" id="10178at2157"/>
<dbReference type="Gene3D" id="3.40.430.10">
    <property type="entry name" value="Dihydrofolate Reductase, subunit A"/>
    <property type="match status" value="1"/>
</dbReference>
<keyword evidence="5" id="KW-0521">NADP</keyword>
<evidence type="ECO:0000256" key="4">
    <source>
        <dbReference type="ARBA" id="ARBA00022619"/>
    </source>
</evidence>
<keyword evidence="4" id="KW-0686">Riboflavin biosynthesis</keyword>
<dbReference type="EC" id="1.1.1.302" evidence="9"/>
<feature type="domain" description="Bacterial bifunctional deaminase-reductase C-terminal" evidence="10">
    <location>
        <begin position="3"/>
        <end position="209"/>
    </location>
</feature>
<dbReference type="EMBL" id="LMVN01000026">
    <property type="protein sequence ID" value="PAV06747.1"/>
    <property type="molecule type" value="Genomic_DNA"/>
</dbReference>
<dbReference type="Proteomes" id="UP000217528">
    <property type="component" value="Unassembled WGS sequence"/>
</dbReference>
<comment type="subunit">
    <text evidence="3">Homodimer.</text>
</comment>
<dbReference type="Proteomes" id="UP000246004">
    <property type="component" value="Unassembled WGS sequence"/>
</dbReference>
<dbReference type="NCBIfam" id="TIGR01508">
    <property type="entry name" value="rib_reduct_arch"/>
    <property type="match status" value="1"/>
</dbReference>
<dbReference type="EMBL" id="LWMS01000048">
    <property type="protein sequence ID" value="PWL07503.1"/>
    <property type="molecule type" value="Genomic_DNA"/>
</dbReference>
<dbReference type="GO" id="GO:0050661">
    <property type="term" value="F:NADP binding"/>
    <property type="evidence" value="ECO:0007669"/>
    <property type="project" value="InterPro"/>
</dbReference>
<dbReference type="PANTHER" id="PTHR38011:SF7">
    <property type="entry name" value="2,5-DIAMINO-6-RIBOSYLAMINO-4(3H)-PYRIMIDINONE 5'-PHOSPHATE REDUCTASE"/>
    <property type="match status" value="1"/>
</dbReference>
<dbReference type="InterPro" id="IPR050765">
    <property type="entry name" value="Riboflavin_Biosynth_HTPR"/>
</dbReference>
<evidence type="ECO:0000256" key="9">
    <source>
        <dbReference type="NCBIfam" id="TIGR01508"/>
    </source>
</evidence>
<dbReference type="RefSeq" id="WP_095609178.1">
    <property type="nucleotide sequence ID" value="NZ_LMVN01000026.1"/>
</dbReference>
<proteinExistence type="inferred from homology"/>
<dbReference type="InterPro" id="IPR011549">
    <property type="entry name" value="RibD_C"/>
</dbReference>
<evidence type="ECO:0000313" key="14">
    <source>
        <dbReference type="Proteomes" id="UP000246004"/>
    </source>
</evidence>
<evidence type="ECO:0000256" key="6">
    <source>
        <dbReference type="ARBA" id="ARBA00023002"/>
    </source>
</evidence>
<evidence type="ECO:0000259" key="10">
    <source>
        <dbReference type="Pfam" id="PF01872"/>
    </source>
</evidence>
<name>A0A2A2HBK9_9EURY</name>
<comment type="similarity">
    <text evidence="2">Belongs to the HTP reductase family.</text>
</comment>
<evidence type="ECO:0000256" key="2">
    <source>
        <dbReference type="ARBA" id="ARBA00009723"/>
    </source>
</evidence>
<evidence type="ECO:0000313" key="12">
    <source>
        <dbReference type="EMBL" id="PWL07503.1"/>
    </source>
</evidence>
<evidence type="ECO:0000256" key="8">
    <source>
        <dbReference type="ARBA" id="ARBA00049020"/>
    </source>
</evidence>
<evidence type="ECO:0000256" key="1">
    <source>
        <dbReference type="ARBA" id="ARBA00005104"/>
    </source>
</evidence>
<sequence>MKPYIHLNSAMTADGKIATSNSSLQISSKDDLIRVHKLRCKYDGIMVGINTVLIDDPKLTIHKIDAKKEDNPTRIIIDSKARTPLNARVLNDDADSVIVVSKKAPEDRVDKLKNMCNVIVAGEDQIDLPLAMSKLYDMGILSILLEGGSTLNFSMLKDKLVDKLSVCVGSKILGGFDSKTLVDGEGFNPSECINLKIENIEKIDDDILVEYRIIYEN</sequence>
<evidence type="ECO:0000313" key="11">
    <source>
        <dbReference type="EMBL" id="PAV06747.1"/>
    </source>
</evidence>
<gene>
    <name evidence="12" type="primary">ribD2</name>
    <name evidence="11" type="ORF">ASJ82_06230</name>
    <name evidence="12" type="ORF">MSCUN_15850</name>
</gene>
<comment type="caution">
    <text evidence="11">The sequence shown here is derived from an EMBL/GenBank/DDBJ whole genome shotgun (WGS) entry which is preliminary data.</text>
</comment>
<dbReference type="GO" id="GO:0008703">
    <property type="term" value="F:5-amino-6-(5-phosphoribosylamino)uracil reductase activity"/>
    <property type="evidence" value="ECO:0007669"/>
    <property type="project" value="InterPro"/>
</dbReference>
<dbReference type="Pfam" id="PF01872">
    <property type="entry name" value="RibD_C"/>
    <property type="match status" value="1"/>
</dbReference>
<protein>
    <recommendedName>
        <fullName evidence="9">2,5-diamino-6-(ribosylamino)-4(3H)-pyrimidinone 5'-phosphate reductase</fullName>
        <ecNumber evidence="9">1.1.1.302</ecNumber>
    </recommendedName>
</protein>
<dbReference type="NCBIfam" id="TIGR00227">
    <property type="entry name" value="ribD_Cterm"/>
    <property type="match status" value="1"/>
</dbReference>
<reference evidence="11 13" key="2">
    <citation type="journal article" date="2017" name="BMC Genomics">
        <title>Genomic analysis of methanogenic archaea reveals a shift towards energy conservation.</title>
        <authorList>
            <person name="Gilmore S.P."/>
            <person name="Henske J.K."/>
            <person name="Sexton J.A."/>
            <person name="Solomon K.V."/>
            <person name="Seppala S."/>
            <person name="Yoo J.I."/>
            <person name="Huyett L.M."/>
            <person name="Pressman A."/>
            <person name="Cogan J.Z."/>
            <person name="Kivenson V."/>
            <person name="Peng X."/>
            <person name="Tan Y."/>
            <person name="Valentine D.L."/>
            <person name="O'Malley M.A."/>
        </authorList>
    </citation>
    <scope>NUCLEOTIDE SEQUENCE [LARGE SCALE GENOMIC DNA]</scope>
    <source>
        <strain evidence="11 13">1R-7</strain>
    </source>
</reference>
<dbReference type="SUPFAM" id="SSF53597">
    <property type="entry name" value="Dihydrofolate reductase-like"/>
    <property type="match status" value="1"/>
</dbReference>
<organism evidence="11 13">
    <name type="scientific">Methanosphaera cuniculi</name>
    <dbReference type="NCBI Taxonomy" id="1077256"/>
    <lineage>
        <taxon>Archaea</taxon>
        <taxon>Methanobacteriati</taxon>
        <taxon>Methanobacteriota</taxon>
        <taxon>Methanomada group</taxon>
        <taxon>Methanobacteria</taxon>
        <taxon>Methanobacteriales</taxon>
        <taxon>Methanobacteriaceae</taxon>
        <taxon>Methanosphaera</taxon>
    </lineage>
</organism>
<evidence type="ECO:0000313" key="13">
    <source>
        <dbReference type="Proteomes" id="UP000217528"/>
    </source>
</evidence>